<reference evidence="1 2" key="1">
    <citation type="submission" date="2018-08" db="EMBL/GenBank/DDBJ databases">
        <title>Genomic Encyclopedia of Archaeal and Bacterial Type Strains, Phase II (KMG-II): from individual species to whole genera.</title>
        <authorList>
            <person name="Goeker M."/>
        </authorList>
    </citation>
    <scope>NUCLEOTIDE SEQUENCE [LARGE SCALE GENOMIC DNA]</scope>
    <source>
        <strain evidence="1 2">DSM 17099</strain>
    </source>
</reference>
<proteinExistence type="predicted"/>
<evidence type="ECO:0000313" key="1">
    <source>
        <dbReference type="EMBL" id="REF72619.1"/>
    </source>
</evidence>
<name>A0A3D9Y086_PARVE</name>
<dbReference type="EMBL" id="QTUJ01000001">
    <property type="protein sequence ID" value="REF72619.1"/>
    <property type="molecule type" value="Genomic_DNA"/>
</dbReference>
<sequence length="64" mass="6872">MSSPTGSFRIFLASEPIGFRKVMDVLVAAAGLGRRRPGPDHEAPERRAVHLAEANLRGLIFTGA</sequence>
<evidence type="ECO:0000313" key="2">
    <source>
        <dbReference type="Proteomes" id="UP000256941"/>
    </source>
</evidence>
<dbReference type="RefSeq" id="WP_244294941.1">
    <property type="nucleotide sequence ID" value="NZ_CP038196.1"/>
</dbReference>
<dbReference type="AlphaFoldDB" id="A0A3D9Y086"/>
<dbReference type="Proteomes" id="UP000256941">
    <property type="component" value="Unassembled WGS sequence"/>
</dbReference>
<organism evidence="1 2">
    <name type="scientific">Paracoccus versutus</name>
    <name type="common">Thiobacillus versutus</name>
    <dbReference type="NCBI Taxonomy" id="34007"/>
    <lineage>
        <taxon>Bacteria</taxon>
        <taxon>Pseudomonadati</taxon>
        <taxon>Pseudomonadota</taxon>
        <taxon>Alphaproteobacteria</taxon>
        <taxon>Rhodobacterales</taxon>
        <taxon>Paracoccaceae</taxon>
        <taxon>Paracoccus</taxon>
    </lineage>
</organism>
<protein>
    <submittedName>
        <fullName evidence="1">Uncharacterized protein</fullName>
    </submittedName>
</protein>
<gene>
    <name evidence="1" type="ORF">BDD41_1106</name>
</gene>
<accession>A0A3D9Y086</accession>
<comment type="caution">
    <text evidence="1">The sequence shown here is derived from an EMBL/GenBank/DDBJ whole genome shotgun (WGS) entry which is preliminary data.</text>
</comment>